<sequence length="110" mass="12600">MTWEEFLDTVELNVIAPRVPPRRCSFCNRGEYDVPNIMLGDGPNHGICTDCCDRASFYFERLRSPHSDAQSECVFCVDDAIRDVYTQGSGSICRKCKDYALKLFYARDID</sequence>
<keyword evidence="2" id="KW-1185">Reference proteome</keyword>
<dbReference type="Proteomes" id="UP000318081">
    <property type="component" value="Chromosome"/>
</dbReference>
<gene>
    <name evidence="1" type="ORF">TBK1r_39610</name>
</gene>
<protein>
    <recommendedName>
        <fullName evidence="3">ClpX-type ZB domain-containing protein</fullName>
    </recommendedName>
</protein>
<reference evidence="1 2" key="1">
    <citation type="submission" date="2019-02" db="EMBL/GenBank/DDBJ databases">
        <title>Deep-cultivation of Planctomycetes and their phenomic and genomic characterization uncovers novel biology.</title>
        <authorList>
            <person name="Wiegand S."/>
            <person name="Jogler M."/>
            <person name="Boedeker C."/>
            <person name="Pinto D."/>
            <person name="Vollmers J."/>
            <person name="Rivas-Marin E."/>
            <person name="Kohn T."/>
            <person name="Peeters S.H."/>
            <person name="Heuer A."/>
            <person name="Rast P."/>
            <person name="Oberbeckmann S."/>
            <person name="Bunk B."/>
            <person name="Jeske O."/>
            <person name="Meyerdierks A."/>
            <person name="Storesund J.E."/>
            <person name="Kallscheuer N."/>
            <person name="Luecker S."/>
            <person name="Lage O.M."/>
            <person name="Pohl T."/>
            <person name="Merkel B.J."/>
            <person name="Hornburger P."/>
            <person name="Mueller R.-W."/>
            <person name="Bruemmer F."/>
            <person name="Labrenz M."/>
            <person name="Spormann A.M."/>
            <person name="Op den Camp H."/>
            <person name="Overmann J."/>
            <person name="Amann R."/>
            <person name="Jetten M.S.M."/>
            <person name="Mascher T."/>
            <person name="Medema M.H."/>
            <person name="Devos D.P."/>
            <person name="Kaster A.-K."/>
            <person name="Ovreas L."/>
            <person name="Rohde M."/>
            <person name="Galperin M.Y."/>
            <person name="Jogler C."/>
        </authorList>
    </citation>
    <scope>NUCLEOTIDE SEQUENCE [LARGE SCALE GENOMIC DNA]</scope>
    <source>
        <strain evidence="1 2">TBK1r</strain>
    </source>
</reference>
<proteinExistence type="predicted"/>
<accession>A0ABX5XSX5</accession>
<evidence type="ECO:0008006" key="3">
    <source>
        <dbReference type="Google" id="ProtNLM"/>
    </source>
</evidence>
<evidence type="ECO:0000313" key="2">
    <source>
        <dbReference type="Proteomes" id="UP000318081"/>
    </source>
</evidence>
<organism evidence="1 2">
    <name type="scientific">Stieleria magnilauensis</name>
    <dbReference type="NCBI Taxonomy" id="2527963"/>
    <lineage>
        <taxon>Bacteria</taxon>
        <taxon>Pseudomonadati</taxon>
        <taxon>Planctomycetota</taxon>
        <taxon>Planctomycetia</taxon>
        <taxon>Pirellulales</taxon>
        <taxon>Pirellulaceae</taxon>
        <taxon>Stieleria</taxon>
    </lineage>
</organism>
<dbReference type="EMBL" id="CP036432">
    <property type="protein sequence ID" value="QDV85009.1"/>
    <property type="molecule type" value="Genomic_DNA"/>
</dbReference>
<evidence type="ECO:0000313" key="1">
    <source>
        <dbReference type="EMBL" id="QDV85009.1"/>
    </source>
</evidence>
<name>A0ABX5XSX5_9BACT</name>